<evidence type="ECO:0000256" key="2">
    <source>
        <dbReference type="SAM" id="Phobius"/>
    </source>
</evidence>
<dbReference type="Proteomes" id="UP001157125">
    <property type="component" value="Unassembled WGS sequence"/>
</dbReference>
<keyword evidence="2" id="KW-0472">Membrane</keyword>
<feature type="transmembrane region" description="Helical" evidence="2">
    <location>
        <begin position="107"/>
        <end position="128"/>
    </location>
</feature>
<accession>A0ABQ6IHK8</accession>
<evidence type="ECO:0000256" key="1">
    <source>
        <dbReference type="SAM" id="MobiDB-lite"/>
    </source>
</evidence>
<evidence type="ECO:0008006" key="5">
    <source>
        <dbReference type="Google" id="ProtNLM"/>
    </source>
</evidence>
<dbReference type="SUPFAM" id="SSF52743">
    <property type="entry name" value="Subtilisin-like"/>
    <property type="match status" value="1"/>
</dbReference>
<keyword evidence="2" id="KW-0812">Transmembrane</keyword>
<sequence length="158" mass="16198">MRRPRAYSTGYAAAAAALVTSAYPDDSPDEVTYRLVASALRTDADHRDDVSGWGLVQPLDALSLVPGTEVRGPANPFTGTAAVAVDPGSVALAPEAAADPFARTLTLMAGGVLVGTLALAGVGAVVVARRRADAPASPSEPRVGMLDDARDDATRMLR</sequence>
<evidence type="ECO:0000313" key="3">
    <source>
        <dbReference type="EMBL" id="GMA36213.1"/>
    </source>
</evidence>
<evidence type="ECO:0000313" key="4">
    <source>
        <dbReference type="Proteomes" id="UP001157125"/>
    </source>
</evidence>
<organism evidence="3 4">
    <name type="scientific">Demequina litorisediminis</name>
    <dbReference type="NCBI Taxonomy" id="1849022"/>
    <lineage>
        <taxon>Bacteria</taxon>
        <taxon>Bacillati</taxon>
        <taxon>Actinomycetota</taxon>
        <taxon>Actinomycetes</taxon>
        <taxon>Micrococcales</taxon>
        <taxon>Demequinaceae</taxon>
        <taxon>Demequina</taxon>
    </lineage>
</organism>
<feature type="compositionally biased region" description="Basic and acidic residues" evidence="1">
    <location>
        <begin position="145"/>
        <end position="158"/>
    </location>
</feature>
<gene>
    <name evidence="3" type="ORF">GCM10025876_24170</name>
</gene>
<dbReference type="EMBL" id="BSUN01000001">
    <property type="protein sequence ID" value="GMA36213.1"/>
    <property type="molecule type" value="Genomic_DNA"/>
</dbReference>
<dbReference type="InterPro" id="IPR036852">
    <property type="entry name" value="Peptidase_S8/S53_dom_sf"/>
</dbReference>
<name>A0ABQ6IHK8_9MICO</name>
<keyword evidence="2" id="KW-1133">Transmembrane helix</keyword>
<protein>
    <recommendedName>
        <fullName evidence="5">Subtilase family protein</fullName>
    </recommendedName>
</protein>
<proteinExistence type="predicted"/>
<keyword evidence="4" id="KW-1185">Reference proteome</keyword>
<reference evidence="4" key="1">
    <citation type="journal article" date="2019" name="Int. J. Syst. Evol. Microbiol.">
        <title>The Global Catalogue of Microorganisms (GCM) 10K type strain sequencing project: providing services to taxonomists for standard genome sequencing and annotation.</title>
        <authorList>
            <consortium name="The Broad Institute Genomics Platform"/>
            <consortium name="The Broad Institute Genome Sequencing Center for Infectious Disease"/>
            <person name="Wu L."/>
            <person name="Ma J."/>
        </authorList>
    </citation>
    <scope>NUCLEOTIDE SEQUENCE [LARGE SCALE GENOMIC DNA]</scope>
    <source>
        <strain evidence="4">NBRC 112299</strain>
    </source>
</reference>
<feature type="region of interest" description="Disordered" evidence="1">
    <location>
        <begin position="132"/>
        <end position="158"/>
    </location>
</feature>
<dbReference type="Gene3D" id="3.40.50.200">
    <property type="entry name" value="Peptidase S8/S53 domain"/>
    <property type="match status" value="1"/>
</dbReference>
<comment type="caution">
    <text evidence="3">The sequence shown here is derived from an EMBL/GenBank/DDBJ whole genome shotgun (WGS) entry which is preliminary data.</text>
</comment>